<dbReference type="Proteomes" id="UP000095285">
    <property type="component" value="Unassembled WGS sequence"/>
</dbReference>
<reference evidence="1" key="1">
    <citation type="submission" date="2012-04" db="EMBL/GenBank/DDBJ databases">
        <title>The Genome Sequence of Loa loa.</title>
        <authorList>
            <consortium name="The Broad Institute Genome Sequencing Platform"/>
            <consortium name="Broad Institute Genome Sequencing Center for Infectious Disease"/>
            <person name="Nutman T.B."/>
            <person name="Fink D.L."/>
            <person name="Russ C."/>
            <person name="Young S."/>
            <person name="Zeng Q."/>
            <person name="Gargeya S."/>
            <person name="Alvarado L."/>
            <person name="Berlin A."/>
            <person name="Chapman S.B."/>
            <person name="Chen Z."/>
            <person name="Freedman E."/>
            <person name="Gellesch M."/>
            <person name="Goldberg J."/>
            <person name="Griggs A."/>
            <person name="Gujja S."/>
            <person name="Heilman E.R."/>
            <person name="Heiman D."/>
            <person name="Howarth C."/>
            <person name="Mehta T."/>
            <person name="Neiman D."/>
            <person name="Pearson M."/>
            <person name="Roberts A."/>
            <person name="Saif S."/>
            <person name="Shea T."/>
            <person name="Shenoy N."/>
            <person name="Sisk P."/>
            <person name="Stolte C."/>
            <person name="Sykes S."/>
            <person name="White J."/>
            <person name="Yandava C."/>
            <person name="Haas B."/>
            <person name="Henn M.R."/>
            <person name="Nusbaum C."/>
            <person name="Birren B."/>
        </authorList>
    </citation>
    <scope>NUCLEOTIDE SEQUENCE [LARGE SCALE GENOMIC DNA]</scope>
</reference>
<organism evidence="1 2">
    <name type="scientific">Loa loa</name>
    <name type="common">Eye worm</name>
    <name type="synonym">Filaria loa</name>
    <dbReference type="NCBI Taxonomy" id="7209"/>
    <lineage>
        <taxon>Eukaryota</taxon>
        <taxon>Metazoa</taxon>
        <taxon>Ecdysozoa</taxon>
        <taxon>Nematoda</taxon>
        <taxon>Chromadorea</taxon>
        <taxon>Rhabditida</taxon>
        <taxon>Spirurina</taxon>
        <taxon>Spiruromorpha</taxon>
        <taxon>Filarioidea</taxon>
        <taxon>Onchocercidae</taxon>
        <taxon>Loa</taxon>
    </lineage>
</organism>
<dbReference type="WBParaSite" id="EN70_4931">
    <property type="protein sequence ID" value="EN70_4931"/>
    <property type="gene ID" value="EN70_4931"/>
</dbReference>
<proteinExistence type="predicted"/>
<reference evidence="2" key="2">
    <citation type="submission" date="2016-11" db="UniProtKB">
        <authorList>
            <consortium name="WormBaseParasite"/>
        </authorList>
    </citation>
    <scope>IDENTIFICATION</scope>
</reference>
<evidence type="ECO:0000313" key="1">
    <source>
        <dbReference type="Proteomes" id="UP000095285"/>
    </source>
</evidence>
<keyword evidence="1" id="KW-1185">Reference proteome</keyword>
<sequence>MAHRFGIQNPLLLVVYTYQQENEKRWTGDFFIEIDKNRRINLHRTTDIILYDAGYGMQAATWKPFSNADASHILFLQKGPHDIINYKLHCLCPRKYTPYVEISSNSGTLARNFRKKIRIRTDSSTIRDAEFKMFIGNFNHFLNIVKV</sequence>
<accession>A0A1I7VPR4</accession>
<protein>
    <submittedName>
        <fullName evidence="2">DDE Tnp4 domain-containing protein</fullName>
    </submittedName>
</protein>
<name>A0A1I7VPR4_LOALO</name>
<dbReference type="AlphaFoldDB" id="A0A1I7VPR4"/>
<evidence type="ECO:0000313" key="2">
    <source>
        <dbReference type="WBParaSite" id="EN70_4931"/>
    </source>
</evidence>